<dbReference type="EMBL" id="PXOF01000065">
    <property type="protein sequence ID" value="RGP69009.1"/>
    <property type="molecule type" value="Genomic_DNA"/>
</dbReference>
<dbReference type="STRING" id="5514.A0A395SAA1"/>
<organism evidence="3 4">
    <name type="scientific">Fusarium sporotrichioides</name>
    <dbReference type="NCBI Taxonomy" id="5514"/>
    <lineage>
        <taxon>Eukaryota</taxon>
        <taxon>Fungi</taxon>
        <taxon>Dikarya</taxon>
        <taxon>Ascomycota</taxon>
        <taxon>Pezizomycotina</taxon>
        <taxon>Sordariomycetes</taxon>
        <taxon>Hypocreomycetidae</taxon>
        <taxon>Hypocreales</taxon>
        <taxon>Nectriaceae</taxon>
        <taxon>Fusarium</taxon>
    </lineage>
</organism>
<evidence type="ECO:0000313" key="3">
    <source>
        <dbReference type="EMBL" id="RGP69009.1"/>
    </source>
</evidence>
<sequence length="222" mass="25689">MDVEYWQYSEVLRLIQEDAQIESQRGPDQILKDNKEAGAWYNSEDGEKYRARYHSLEQLDTIMQKHQKKLQYRLASSRESTLKAAHLYPYSQGMFMDDIFGKGSRREFFTPENGLLLHEEIKYALDKGNAWAQSSKDDNLQHQEVRKCTRYWGSRGSYVKQNQLLGFIEEVGQDVESILEFDKDDVTSEPELEAISALVGHAITGSQEDEWETTSGEDTDSE</sequence>
<dbReference type="AlphaFoldDB" id="A0A395SAA1"/>
<keyword evidence="4" id="KW-1185">Reference proteome</keyword>
<evidence type="ECO:0000259" key="2">
    <source>
        <dbReference type="Pfam" id="PF13391"/>
    </source>
</evidence>
<gene>
    <name evidence="3" type="ORF">FSPOR_4986</name>
</gene>
<dbReference type="InterPro" id="IPR003615">
    <property type="entry name" value="HNH_nuc"/>
</dbReference>
<protein>
    <recommendedName>
        <fullName evidence="2">HNH nuclease domain-containing protein</fullName>
    </recommendedName>
</protein>
<dbReference type="Proteomes" id="UP000266152">
    <property type="component" value="Unassembled WGS sequence"/>
</dbReference>
<evidence type="ECO:0000256" key="1">
    <source>
        <dbReference type="SAM" id="MobiDB-lite"/>
    </source>
</evidence>
<name>A0A395SAA1_FUSSP</name>
<reference evidence="3 4" key="1">
    <citation type="journal article" date="2018" name="PLoS Pathog.">
        <title>Evolution of structural diversity of trichothecenes, a family of toxins produced by plant pathogenic and entomopathogenic fungi.</title>
        <authorList>
            <person name="Proctor R.H."/>
            <person name="McCormick S.P."/>
            <person name="Kim H.S."/>
            <person name="Cardoza R.E."/>
            <person name="Stanley A.M."/>
            <person name="Lindo L."/>
            <person name="Kelly A."/>
            <person name="Brown D.W."/>
            <person name="Lee T."/>
            <person name="Vaughan M.M."/>
            <person name="Alexander N.J."/>
            <person name="Busman M."/>
            <person name="Gutierrez S."/>
        </authorList>
    </citation>
    <scope>NUCLEOTIDE SEQUENCE [LARGE SCALE GENOMIC DNA]</scope>
    <source>
        <strain evidence="3 4">NRRL 3299</strain>
    </source>
</reference>
<proteinExistence type="predicted"/>
<evidence type="ECO:0000313" key="4">
    <source>
        <dbReference type="Proteomes" id="UP000266152"/>
    </source>
</evidence>
<dbReference type="Pfam" id="PF13391">
    <property type="entry name" value="HNH_2"/>
    <property type="match status" value="1"/>
</dbReference>
<feature type="region of interest" description="Disordered" evidence="1">
    <location>
        <begin position="199"/>
        <end position="222"/>
    </location>
</feature>
<comment type="caution">
    <text evidence="3">The sequence shown here is derived from an EMBL/GenBank/DDBJ whole genome shotgun (WGS) entry which is preliminary data.</text>
</comment>
<feature type="domain" description="HNH nuclease" evidence="2">
    <location>
        <begin position="81"/>
        <end position="128"/>
    </location>
</feature>
<feature type="compositionally biased region" description="Acidic residues" evidence="1">
    <location>
        <begin position="207"/>
        <end position="222"/>
    </location>
</feature>
<accession>A0A395SAA1</accession>